<protein>
    <recommendedName>
        <fullName evidence="3">Orphan protein</fullName>
    </recommendedName>
</protein>
<evidence type="ECO:0000313" key="2">
    <source>
        <dbReference type="Proteomes" id="UP001226574"/>
    </source>
</evidence>
<organism evidence="1 2">
    <name type="scientific">Pseudoalteromonas haloplanktis</name>
    <name type="common">Alteromonas haloplanktis</name>
    <dbReference type="NCBI Taxonomy" id="228"/>
    <lineage>
        <taxon>Bacteria</taxon>
        <taxon>Pseudomonadati</taxon>
        <taxon>Pseudomonadota</taxon>
        <taxon>Gammaproteobacteria</taxon>
        <taxon>Alteromonadales</taxon>
        <taxon>Pseudoalteromonadaceae</taxon>
        <taxon>Pseudoalteromonas</taxon>
    </lineage>
</organism>
<reference evidence="1 2" key="1">
    <citation type="submission" date="2023-08" db="EMBL/GenBank/DDBJ databases">
        <title>Pseudoalteromonas haloplanktis LL1 genome.</title>
        <authorList>
            <person name="Wu S."/>
        </authorList>
    </citation>
    <scope>NUCLEOTIDE SEQUENCE [LARGE SCALE GENOMIC DNA]</scope>
    <source>
        <strain evidence="1 2">LL1</strain>
    </source>
</reference>
<dbReference type="RefSeq" id="WP_309039186.1">
    <property type="nucleotide sequence ID" value="NZ_JAVIFY010000008.1"/>
</dbReference>
<comment type="caution">
    <text evidence="1">The sequence shown here is derived from an EMBL/GenBank/DDBJ whole genome shotgun (WGS) entry which is preliminary data.</text>
</comment>
<evidence type="ECO:0008006" key="3">
    <source>
        <dbReference type="Google" id="ProtNLM"/>
    </source>
</evidence>
<dbReference type="Proteomes" id="UP001226574">
    <property type="component" value="Unassembled WGS sequence"/>
</dbReference>
<dbReference type="EMBL" id="JAVIFY010000008">
    <property type="protein sequence ID" value="MDQ9092423.1"/>
    <property type="molecule type" value="Genomic_DNA"/>
</dbReference>
<proteinExistence type="predicted"/>
<evidence type="ECO:0000313" key="1">
    <source>
        <dbReference type="EMBL" id="MDQ9092423.1"/>
    </source>
</evidence>
<accession>A0ABU1BD42</accession>
<keyword evidence="2" id="KW-1185">Reference proteome</keyword>
<name>A0ABU1BD42_PSEHA</name>
<sequence length="177" mass="20389">MIKAIKLNEDIYHLLVEKNFNHFTITVLRNTLQALNDTYKNPDEARRFVYRQVMRLVDKGLLARDENPSPKRAQYSKTPLFKTSIFTRVTNDSVLSLSQSQVIDKSFNNELHEAIKTHESEMTVLVSELEEYKRLIEANPNCYDAIEVLLENGQARLLLIKGKLAALNNVQQAVVEK</sequence>
<gene>
    <name evidence="1" type="ORF">RC083_12575</name>
</gene>